<dbReference type="Pfam" id="PF04577">
    <property type="entry name" value="Glyco_transf_61"/>
    <property type="match status" value="1"/>
</dbReference>
<evidence type="ECO:0000313" key="3">
    <source>
        <dbReference type="Proteomes" id="UP000001542"/>
    </source>
</evidence>
<name>A2DJV3_TRIV3</name>
<dbReference type="AlphaFoldDB" id="A2DJV3"/>
<dbReference type="GO" id="GO:0016757">
    <property type="term" value="F:glycosyltransferase activity"/>
    <property type="evidence" value="ECO:0000318"/>
    <property type="project" value="GO_Central"/>
</dbReference>
<dbReference type="Proteomes" id="UP000001542">
    <property type="component" value="Unassembled WGS sequence"/>
</dbReference>
<dbReference type="InParanoid" id="A2DJV3"/>
<dbReference type="VEuPathDB" id="TrichDB:TVAG_452310"/>
<evidence type="ECO:0000313" key="2">
    <source>
        <dbReference type="EMBL" id="EAY19317.1"/>
    </source>
</evidence>
<dbReference type="InterPro" id="IPR049625">
    <property type="entry name" value="Glyco_transf_61_cat"/>
</dbReference>
<dbReference type="RefSeq" id="XP_001580303.1">
    <property type="nucleotide sequence ID" value="XM_001580253.1"/>
</dbReference>
<dbReference type="EMBL" id="DS113209">
    <property type="protein sequence ID" value="EAY19317.1"/>
    <property type="molecule type" value="Genomic_DNA"/>
</dbReference>
<dbReference type="SMR" id="A2DJV3"/>
<dbReference type="VEuPathDB" id="TrichDB:TVAGG3_0290330"/>
<feature type="domain" description="Glycosyltransferase 61 catalytic" evidence="1">
    <location>
        <begin position="31"/>
        <end position="159"/>
    </location>
</feature>
<dbReference type="KEGG" id="tva:5464842"/>
<reference evidence="2" key="1">
    <citation type="submission" date="2006-10" db="EMBL/GenBank/DDBJ databases">
        <authorList>
            <person name="Amadeo P."/>
            <person name="Zhao Q."/>
            <person name="Wortman J."/>
            <person name="Fraser-Liggett C."/>
            <person name="Carlton J."/>
        </authorList>
    </citation>
    <scope>NUCLEOTIDE SEQUENCE</scope>
    <source>
        <strain evidence="2">G3</strain>
    </source>
</reference>
<evidence type="ECO:0000259" key="1">
    <source>
        <dbReference type="Pfam" id="PF04577"/>
    </source>
</evidence>
<sequence>MPKQIIKTYKILNVPRQDFVHEALDIIGVPRENRIPLLRVNELAFCKIVIYPFNPMIHQSSQGFPQKMIQDLYHKHYNLDGINATRNCIINRRDTRVWFNSKKLLAALKENYPQLEWEIVADIHGLKESAKVYASIKFLMTPSGSNLFHCFFMHRGGVILTVEGNQHDWSSVLSILACGIHHIIFQSPKLNHVAEFPGFNVDVGNFVKAAGFAVKYLTKGEFPKEELDF</sequence>
<reference evidence="2" key="2">
    <citation type="journal article" date="2007" name="Science">
        <title>Draft genome sequence of the sexually transmitted pathogen Trichomonas vaginalis.</title>
        <authorList>
            <person name="Carlton J.M."/>
            <person name="Hirt R.P."/>
            <person name="Silva J.C."/>
            <person name="Delcher A.L."/>
            <person name="Schatz M."/>
            <person name="Zhao Q."/>
            <person name="Wortman J.R."/>
            <person name="Bidwell S.L."/>
            <person name="Alsmark U.C.M."/>
            <person name="Besteiro S."/>
            <person name="Sicheritz-Ponten T."/>
            <person name="Noel C.J."/>
            <person name="Dacks J.B."/>
            <person name="Foster P.G."/>
            <person name="Simillion C."/>
            <person name="Van de Peer Y."/>
            <person name="Miranda-Saavedra D."/>
            <person name="Barton G.J."/>
            <person name="Westrop G.D."/>
            <person name="Mueller S."/>
            <person name="Dessi D."/>
            <person name="Fiori P.L."/>
            <person name="Ren Q."/>
            <person name="Paulsen I."/>
            <person name="Zhang H."/>
            <person name="Bastida-Corcuera F.D."/>
            <person name="Simoes-Barbosa A."/>
            <person name="Brown M.T."/>
            <person name="Hayes R.D."/>
            <person name="Mukherjee M."/>
            <person name="Okumura C.Y."/>
            <person name="Schneider R."/>
            <person name="Smith A.J."/>
            <person name="Vanacova S."/>
            <person name="Villalvazo M."/>
            <person name="Haas B.J."/>
            <person name="Pertea M."/>
            <person name="Feldblyum T.V."/>
            <person name="Utterback T.R."/>
            <person name="Shu C.L."/>
            <person name="Osoegawa K."/>
            <person name="de Jong P.J."/>
            <person name="Hrdy I."/>
            <person name="Horvathova L."/>
            <person name="Zubacova Z."/>
            <person name="Dolezal P."/>
            <person name="Malik S.B."/>
            <person name="Logsdon J.M. Jr."/>
            <person name="Henze K."/>
            <person name="Gupta A."/>
            <person name="Wang C.C."/>
            <person name="Dunne R.L."/>
            <person name="Upcroft J.A."/>
            <person name="Upcroft P."/>
            <person name="White O."/>
            <person name="Salzberg S.L."/>
            <person name="Tang P."/>
            <person name="Chiu C.-H."/>
            <person name="Lee Y.-S."/>
            <person name="Embley T.M."/>
            <person name="Coombs G.H."/>
            <person name="Mottram J.C."/>
            <person name="Tachezy J."/>
            <person name="Fraser-Liggett C.M."/>
            <person name="Johnson P.J."/>
        </authorList>
    </citation>
    <scope>NUCLEOTIDE SEQUENCE [LARGE SCALE GENOMIC DNA]</scope>
    <source>
        <strain evidence="2">G3</strain>
    </source>
</reference>
<protein>
    <recommendedName>
        <fullName evidence="1">Glycosyltransferase 61 catalytic domain-containing protein</fullName>
    </recommendedName>
</protein>
<accession>A2DJV3</accession>
<proteinExistence type="predicted"/>
<gene>
    <name evidence="2" type="ORF">TVAG_452310</name>
</gene>
<organism evidence="2 3">
    <name type="scientific">Trichomonas vaginalis (strain ATCC PRA-98 / G3)</name>
    <dbReference type="NCBI Taxonomy" id="412133"/>
    <lineage>
        <taxon>Eukaryota</taxon>
        <taxon>Metamonada</taxon>
        <taxon>Parabasalia</taxon>
        <taxon>Trichomonadida</taxon>
        <taxon>Trichomonadidae</taxon>
        <taxon>Trichomonas</taxon>
    </lineage>
</organism>
<keyword evidence="3" id="KW-1185">Reference proteome</keyword>